<evidence type="ECO:0000313" key="9">
    <source>
        <dbReference type="Proteomes" id="UP001149140"/>
    </source>
</evidence>
<dbReference type="InterPro" id="IPR050313">
    <property type="entry name" value="Carb_Metab_HTH_regulators"/>
</dbReference>
<evidence type="ECO:0000256" key="3">
    <source>
        <dbReference type="ARBA" id="ARBA00023015"/>
    </source>
</evidence>
<reference evidence="8" key="1">
    <citation type="submission" date="2022-10" db="EMBL/GenBank/DDBJ databases">
        <title>The WGS of Solirubrobacter ginsenosidimutans DSM 21036.</title>
        <authorList>
            <person name="Jiang Z."/>
        </authorList>
    </citation>
    <scope>NUCLEOTIDE SEQUENCE</scope>
    <source>
        <strain evidence="8">DSM 21036</strain>
    </source>
</reference>
<dbReference type="InterPro" id="IPR036390">
    <property type="entry name" value="WH_DNA-bd_sf"/>
</dbReference>
<organism evidence="8 9">
    <name type="scientific">Solirubrobacter ginsenosidimutans</name>
    <dbReference type="NCBI Taxonomy" id="490573"/>
    <lineage>
        <taxon>Bacteria</taxon>
        <taxon>Bacillati</taxon>
        <taxon>Actinomycetota</taxon>
        <taxon>Thermoleophilia</taxon>
        <taxon>Solirubrobacterales</taxon>
        <taxon>Solirubrobacteraceae</taxon>
        <taxon>Solirubrobacter</taxon>
    </lineage>
</organism>
<gene>
    <name evidence="8" type="ORF">OM076_29340</name>
</gene>
<keyword evidence="2" id="KW-0678">Repressor</keyword>
<keyword evidence="4 8" id="KW-0238">DNA-binding</keyword>
<dbReference type="GO" id="GO:0003700">
    <property type="term" value="F:DNA-binding transcription factor activity"/>
    <property type="evidence" value="ECO:0007669"/>
    <property type="project" value="InterPro"/>
</dbReference>
<comment type="function">
    <text evidence="6">Repressor of the lactose catabolism operon. Galactose-6-phosphate is the inducer.</text>
</comment>
<dbReference type="PANTHER" id="PTHR30363:SF4">
    <property type="entry name" value="GLYCEROL-3-PHOSPHATE REGULON REPRESSOR"/>
    <property type="match status" value="1"/>
</dbReference>
<feature type="domain" description="HTH deoR-type" evidence="7">
    <location>
        <begin position="11"/>
        <end position="66"/>
    </location>
</feature>
<evidence type="ECO:0000256" key="4">
    <source>
        <dbReference type="ARBA" id="ARBA00023125"/>
    </source>
</evidence>
<dbReference type="Pfam" id="PF00455">
    <property type="entry name" value="DeoRC"/>
    <property type="match status" value="1"/>
</dbReference>
<dbReference type="PROSITE" id="PS51000">
    <property type="entry name" value="HTH_DEOR_2"/>
    <property type="match status" value="1"/>
</dbReference>
<dbReference type="SUPFAM" id="SSF100950">
    <property type="entry name" value="NagB/RpiA/CoA transferase-like"/>
    <property type="match status" value="1"/>
</dbReference>
<evidence type="ECO:0000313" key="8">
    <source>
        <dbReference type="EMBL" id="MDA0164411.1"/>
    </source>
</evidence>
<keyword evidence="9" id="KW-1185">Reference proteome</keyword>
<evidence type="ECO:0000256" key="6">
    <source>
        <dbReference type="ARBA" id="ARBA00024937"/>
    </source>
</evidence>
<evidence type="ECO:0000256" key="5">
    <source>
        <dbReference type="ARBA" id="ARBA00023163"/>
    </source>
</evidence>
<keyword evidence="3" id="KW-0805">Transcription regulation</keyword>
<proteinExistence type="predicted"/>
<protein>
    <recommendedName>
        <fullName evidence="1">Lactose phosphotransferase system repressor</fullName>
    </recommendedName>
</protein>
<evidence type="ECO:0000256" key="2">
    <source>
        <dbReference type="ARBA" id="ARBA00022491"/>
    </source>
</evidence>
<dbReference type="PROSITE" id="PS00894">
    <property type="entry name" value="HTH_DEOR_1"/>
    <property type="match status" value="1"/>
</dbReference>
<dbReference type="Gene3D" id="1.10.10.10">
    <property type="entry name" value="Winged helix-like DNA-binding domain superfamily/Winged helix DNA-binding domain"/>
    <property type="match status" value="1"/>
</dbReference>
<sequence>MVDEFGPLQLSEARREAIRKLLMESGAVTTRELQARFGVSPITVRRDLEALEQRGTARRTHGGAVLPSVAIPDGSFTQRIERATDAKLRLAEAACNMLSGGETVFLDSSTTAYFIARRITQGSLSLRVITNSGPVMQLLASSEESNVDLYAIGGMLRRLTGSYVGPSSVRMIRDLWADRVFLGVTGVTAGGMLTDTDQLEASVKLAMLEQARESVLLVDASKFAKYGRQAIASLDAVSLVLADGLGDEELDRLRLKGVAVQLVDTPASRRFKARTTTDD</sequence>
<dbReference type="InterPro" id="IPR036388">
    <property type="entry name" value="WH-like_DNA-bd_sf"/>
</dbReference>
<dbReference type="Pfam" id="PF08220">
    <property type="entry name" value="HTH_DeoR"/>
    <property type="match status" value="1"/>
</dbReference>
<dbReference type="PANTHER" id="PTHR30363">
    <property type="entry name" value="HTH-TYPE TRANSCRIPTIONAL REGULATOR SRLR-RELATED"/>
    <property type="match status" value="1"/>
</dbReference>
<comment type="caution">
    <text evidence="8">The sequence shown here is derived from an EMBL/GenBank/DDBJ whole genome shotgun (WGS) entry which is preliminary data.</text>
</comment>
<dbReference type="SMART" id="SM00420">
    <property type="entry name" value="HTH_DEOR"/>
    <property type="match status" value="1"/>
</dbReference>
<dbReference type="InterPro" id="IPR014036">
    <property type="entry name" value="DeoR-like_C"/>
</dbReference>
<dbReference type="InterPro" id="IPR037171">
    <property type="entry name" value="NagB/RpiA_transferase-like"/>
</dbReference>
<dbReference type="EMBL" id="JAPDOD010000033">
    <property type="protein sequence ID" value="MDA0164411.1"/>
    <property type="molecule type" value="Genomic_DNA"/>
</dbReference>
<evidence type="ECO:0000259" key="7">
    <source>
        <dbReference type="PROSITE" id="PS51000"/>
    </source>
</evidence>
<dbReference type="SMART" id="SM01134">
    <property type="entry name" value="DeoRC"/>
    <property type="match status" value="1"/>
</dbReference>
<dbReference type="SUPFAM" id="SSF46785">
    <property type="entry name" value="Winged helix' DNA-binding domain"/>
    <property type="match status" value="1"/>
</dbReference>
<name>A0A9X3MZB5_9ACTN</name>
<evidence type="ECO:0000256" key="1">
    <source>
        <dbReference type="ARBA" id="ARBA00021390"/>
    </source>
</evidence>
<dbReference type="AlphaFoldDB" id="A0A9X3MZB5"/>
<dbReference type="Gene3D" id="3.40.50.1360">
    <property type="match status" value="1"/>
</dbReference>
<keyword evidence="5" id="KW-0804">Transcription</keyword>
<dbReference type="Proteomes" id="UP001149140">
    <property type="component" value="Unassembled WGS sequence"/>
</dbReference>
<dbReference type="PRINTS" id="PR00037">
    <property type="entry name" value="HTHLACR"/>
</dbReference>
<accession>A0A9X3MZB5</accession>
<dbReference type="GO" id="GO:0003677">
    <property type="term" value="F:DNA binding"/>
    <property type="evidence" value="ECO:0007669"/>
    <property type="project" value="UniProtKB-KW"/>
</dbReference>
<dbReference type="RefSeq" id="WP_270043666.1">
    <property type="nucleotide sequence ID" value="NZ_JAPDOD010000033.1"/>
</dbReference>
<dbReference type="InterPro" id="IPR018356">
    <property type="entry name" value="Tscrpt_reg_HTH_DeoR_CS"/>
</dbReference>
<dbReference type="InterPro" id="IPR001034">
    <property type="entry name" value="DeoR_HTH"/>
</dbReference>